<evidence type="ECO:0000256" key="2">
    <source>
        <dbReference type="ARBA" id="ARBA00022475"/>
    </source>
</evidence>
<dbReference type="InterPro" id="IPR050445">
    <property type="entry name" value="Bact_polysacc_biosynth/exp"/>
</dbReference>
<dbReference type="Pfam" id="PF02706">
    <property type="entry name" value="Wzz"/>
    <property type="match status" value="1"/>
</dbReference>
<evidence type="ECO:0000313" key="9">
    <source>
        <dbReference type="EMBL" id="MBO1362993.1"/>
    </source>
</evidence>
<proteinExistence type="predicted"/>
<comment type="subcellular location">
    <subcellularLocation>
        <location evidence="1">Cell membrane</location>
        <topology evidence="1">Multi-pass membrane protein</topology>
    </subcellularLocation>
</comment>
<keyword evidence="6" id="KW-0175">Coiled coil</keyword>
<keyword evidence="10" id="KW-1185">Reference proteome</keyword>
<feature type="transmembrane region" description="Helical" evidence="7">
    <location>
        <begin position="23"/>
        <end position="42"/>
    </location>
</feature>
<feature type="transmembrane region" description="Helical" evidence="7">
    <location>
        <begin position="323"/>
        <end position="343"/>
    </location>
</feature>
<evidence type="ECO:0000256" key="5">
    <source>
        <dbReference type="ARBA" id="ARBA00023136"/>
    </source>
</evidence>
<feature type="coiled-coil region" evidence="6">
    <location>
        <begin position="223"/>
        <end position="250"/>
    </location>
</feature>
<protein>
    <submittedName>
        <fullName evidence="9">Chain-length determining protein</fullName>
    </submittedName>
</protein>
<reference evidence="9 10" key="1">
    <citation type="submission" date="2021-01" db="EMBL/GenBank/DDBJ databases">
        <title>Prevotella A2931 sp. nov.</title>
        <authorList>
            <person name="Buhl M."/>
            <person name="Oberhettinger P."/>
        </authorList>
    </citation>
    <scope>NUCLEOTIDE SEQUENCE [LARGE SCALE GENOMIC DNA]</scope>
    <source>
        <strain evidence="9 10">A2931</strain>
    </source>
</reference>
<keyword evidence="3 7" id="KW-0812">Transmembrane</keyword>
<evidence type="ECO:0000313" key="10">
    <source>
        <dbReference type="Proteomes" id="UP000664265"/>
    </source>
</evidence>
<dbReference type="EMBL" id="JAERMS010000008">
    <property type="protein sequence ID" value="MBO1362993.1"/>
    <property type="molecule type" value="Genomic_DNA"/>
</dbReference>
<dbReference type="RefSeq" id="WP_107583091.1">
    <property type="nucleotide sequence ID" value="NZ_JAERMS010000008.1"/>
</dbReference>
<keyword evidence="5 7" id="KW-0472">Membrane</keyword>
<dbReference type="PANTHER" id="PTHR32309">
    <property type="entry name" value="TYROSINE-PROTEIN KINASE"/>
    <property type="match status" value="1"/>
</dbReference>
<keyword evidence="4 7" id="KW-1133">Transmembrane helix</keyword>
<gene>
    <name evidence="9" type="ORF">JHU38_04245</name>
</gene>
<evidence type="ECO:0000256" key="6">
    <source>
        <dbReference type="SAM" id="Coils"/>
    </source>
</evidence>
<evidence type="ECO:0000256" key="3">
    <source>
        <dbReference type="ARBA" id="ARBA00022692"/>
    </source>
</evidence>
<feature type="domain" description="Polysaccharide chain length determinant N-terminal" evidence="8">
    <location>
        <begin position="6"/>
        <end position="65"/>
    </location>
</feature>
<sequence length="346" mass="39285">MDTKEDKIDLLQIFRTLWSQKKMFFIAWGISIIAGIIVAFSIPKTYTTDVILAPEISNGSGLSQNLTDLASMVGVNIGKETGSSVDAIYPEIYPKIISSSPFTIGLFDVKVTSLDSSIKDLTLYNYLKTRQKTTWWDKLTGGFISIFKHTRTKVYTGKAINLFQLTEEQDDIVKKINHMLKCSVDKKNSLITISVTAQDPKISAMMADSVQQRLQEYVIAYRTKKARNDLEYAEKLVREAKAEYTRSQQRYAAYADTNEDVVMVSFRTKQDEMENNMQLRYNIYNQLVQQVQVARAKVQERTPAFTQIQPASVPLKKSGPKRISILLGFTFIATVLTSFRIIFKAS</sequence>
<evidence type="ECO:0000259" key="8">
    <source>
        <dbReference type="Pfam" id="PF02706"/>
    </source>
</evidence>
<keyword evidence="2" id="KW-1003">Cell membrane</keyword>
<dbReference type="InterPro" id="IPR003856">
    <property type="entry name" value="LPS_length_determ_N"/>
</dbReference>
<comment type="caution">
    <text evidence="9">The sequence shown here is derived from an EMBL/GenBank/DDBJ whole genome shotgun (WGS) entry which is preliminary data.</text>
</comment>
<dbReference type="PANTHER" id="PTHR32309:SF13">
    <property type="entry name" value="FERRIC ENTEROBACTIN TRANSPORT PROTEIN FEPE"/>
    <property type="match status" value="1"/>
</dbReference>
<accession>A0ABS3M494</accession>
<dbReference type="Proteomes" id="UP000664265">
    <property type="component" value="Unassembled WGS sequence"/>
</dbReference>
<evidence type="ECO:0000256" key="1">
    <source>
        <dbReference type="ARBA" id="ARBA00004651"/>
    </source>
</evidence>
<name>A0ABS3M494_9BACT</name>
<organism evidence="9 10">
    <name type="scientific">Prevotella illustrans</name>
    <dbReference type="NCBI Taxonomy" id="2800387"/>
    <lineage>
        <taxon>Bacteria</taxon>
        <taxon>Pseudomonadati</taxon>
        <taxon>Bacteroidota</taxon>
        <taxon>Bacteroidia</taxon>
        <taxon>Bacteroidales</taxon>
        <taxon>Prevotellaceae</taxon>
        <taxon>Prevotella</taxon>
    </lineage>
</organism>
<evidence type="ECO:0000256" key="7">
    <source>
        <dbReference type="SAM" id="Phobius"/>
    </source>
</evidence>
<evidence type="ECO:0000256" key="4">
    <source>
        <dbReference type="ARBA" id="ARBA00022989"/>
    </source>
</evidence>